<evidence type="ECO:0000313" key="2">
    <source>
        <dbReference type="Proteomes" id="UP000278327"/>
    </source>
</evidence>
<protein>
    <submittedName>
        <fullName evidence="1">Uncharacterized protein</fullName>
    </submittedName>
</protein>
<sequence>MASDYGDEAGERLFDWMLRMGQDASQDAIRASAEKLKSAIRNLRGQIDDPPAEAEREDVREYARLNLSEFEELPDYASLREIIDVRLDAAAIEHDIASIDGHDHLIFRVEDAPEVDEAFKELERDADAACERAVNERGHDLNAERDAEPLEQKVSAAREASHAYQAAGKAEHEMERIEVKTR</sequence>
<evidence type="ECO:0000313" key="1">
    <source>
        <dbReference type="EMBL" id="RNL38685.1"/>
    </source>
</evidence>
<comment type="caution">
    <text evidence="1">The sequence shown here is derived from an EMBL/GenBank/DDBJ whole genome shotgun (WGS) entry which is preliminary data.</text>
</comment>
<dbReference type="RefSeq" id="WP_117283751.1">
    <property type="nucleotide sequence ID" value="NZ_JAMTCE010000004.1"/>
</dbReference>
<accession>A0A3N0AV09</accession>
<organism evidence="1 2">
    <name type="scientific">Adlercreutzia equolifaciens subsp. celatus DSM 18785</name>
    <dbReference type="NCBI Taxonomy" id="1121021"/>
    <lineage>
        <taxon>Bacteria</taxon>
        <taxon>Bacillati</taxon>
        <taxon>Actinomycetota</taxon>
        <taxon>Coriobacteriia</taxon>
        <taxon>Eggerthellales</taxon>
        <taxon>Eggerthellaceae</taxon>
        <taxon>Adlercreutzia</taxon>
    </lineage>
</organism>
<gene>
    <name evidence="1" type="ORF">DMP10_04340</name>
</gene>
<dbReference type="Proteomes" id="UP000278327">
    <property type="component" value="Unassembled WGS sequence"/>
</dbReference>
<proteinExistence type="predicted"/>
<dbReference type="AlphaFoldDB" id="A0A3N0AV09"/>
<keyword evidence="2" id="KW-1185">Reference proteome</keyword>
<reference evidence="1 2" key="1">
    <citation type="journal article" date="2019" name="Microbiol. Resour. Announc.">
        <title>Draft Genome Sequences of Type Strains of Gordonibacter faecihominis, Paraeggerthella hongkongensis, Parvibacter caecicola,Slackia equolifaciens, Slackia faecicanis, and Slackia isoflavoniconvertens.</title>
        <authorList>
            <person name="Danylec N."/>
            <person name="Stoll D.A."/>
            <person name="Dotsch A."/>
            <person name="Huch M."/>
        </authorList>
    </citation>
    <scope>NUCLEOTIDE SEQUENCE [LARGE SCALE GENOMIC DNA]</scope>
    <source>
        <strain evidence="1 2">DSM 18785</strain>
    </source>
</reference>
<name>A0A3N0AV09_9ACTN</name>
<dbReference type="EMBL" id="QICA01000005">
    <property type="protein sequence ID" value="RNL38685.1"/>
    <property type="molecule type" value="Genomic_DNA"/>
</dbReference>